<protein>
    <submittedName>
        <fullName evidence="1">11716_t:CDS:1</fullName>
    </submittedName>
</protein>
<sequence length="556" mass="62621">CKGTKDMLIVNKNLKSHNASVELKVALKRITELDLPSQSDPQILLYLQNPLGNDWLRHAHCQTGRIENEPNFSFILDYCFGELQKIKFVAVNSDKSLKLEPQDSAWNEQYHIGEFVTDIGSILGKSKGILKGNLVLTERPEKDPYQIIIVGRELTPKNGKTLNLKIQCRNLQLPKLAVGADVFYKLSSKIQKNPDTPSEMKVLYESERCYSKNPDWPVTKLSEGDLQNGGSNEEISFTCWQHKRGNHKCIGECIIKIDNLLSSENVGSQQISLSPKGELLLQCAFENTFLDYIAGGLEIKLNIAIDFTSSNRQYVHGIDLHNISWDETSYQHVIRLVGSVMKSYDTNGQIPIYGFGGKFYGSGNVSHNFPLNQNDQQPEVMGISGVLEIYRDTLSNVILSSPANFTPAITSVVNRLQRLVNSNVNVYEVLIIITYGLIDDMESTIKAVMNASVLPLSIVIIGLGNADFTNLNTLANDFMSFNWDDLKPRDIVNFVTMKDFESQDRIDRNLPKAVLNKIPSQIMDYMLRRGITPRKQKRSETLDNLFAENRPLPDSI</sequence>
<evidence type="ECO:0000313" key="1">
    <source>
        <dbReference type="EMBL" id="CAG8801963.1"/>
    </source>
</evidence>
<keyword evidence="2" id="KW-1185">Reference proteome</keyword>
<comment type="caution">
    <text evidence="1">The sequence shown here is derived from an EMBL/GenBank/DDBJ whole genome shotgun (WGS) entry which is preliminary data.</text>
</comment>
<gene>
    <name evidence="1" type="ORF">RPERSI_LOCUS21222</name>
</gene>
<organism evidence="1 2">
    <name type="scientific">Racocetra persica</name>
    <dbReference type="NCBI Taxonomy" id="160502"/>
    <lineage>
        <taxon>Eukaryota</taxon>
        <taxon>Fungi</taxon>
        <taxon>Fungi incertae sedis</taxon>
        <taxon>Mucoromycota</taxon>
        <taxon>Glomeromycotina</taxon>
        <taxon>Glomeromycetes</taxon>
        <taxon>Diversisporales</taxon>
        <taxon>Gigasporaceae</taxon>
        <taxon>Racocetra</taxon>
    </lineage>
</organism>
<reference evidence="1" key="1">
    <citation type="submission" date="2021-06" db="EMBL/GenBank/DDBJ databases">
        <authorList>
            <person name="Kallberg Y."/>
            <person name="Tangrot J."/>
            <person name="Rosling A."/>
        </authorList>
    </citation>
    <scope>NUCLEOTIDE SEQUENCE</scope>
    <source>
        <strain evidence="1">MA461A</strain>
    </source>
</reference>
<evidence type="ECO:0000313" key="2">
    <source>
        <dbReference type="Proteomes" id="UP000789920"/>
    </source>
</evidence>
<dbReference type="EMBL" id="CAJVQC010061634">
    <property type="protein sequence ID" value="CAG8801963.1"/>
    <property type="molecule type" value="Genomic_DNA"/>
</dbReference>
<feature type="non-terminal residue" evidence="1">
    <location>
        <position position="1"/>
    </location>
</feature>
<accession>A0ACA9RPJ6</accession>
<name>A0ACA9RPJ6_9GLOM</name>
<proteinExistence type="predicted"/>
<dbReference type="Proteomes" id="UP000789920">
    <property type="component" value="Unassembled WGS sequence"/>
</dbReference>